<dbReference type="GO" id="GO:0006094">
    <property type="term" value="P:gluconeogenesis"/>
    <property type="evidence" value="ECO:0007669"/>
    <property type="project" value="UniProtKB-KW"/>
</dbReference>
<dbReference type="PANTHER" id="PTHR12591:SF2">
    <property type="entry name" value="GLUCOSE-6-PHOSPHATASE 3"/>
    <property type="match status" value="1"/>
</dbReference>
<dbReference type="GO" id="GO:0005789">
    <property type="term" value="C:endoplasmic reticulum membrane"/>
    <property type="evidence" value="ECO:0007669"/>
    <property type="project" value="UniProtKB-SubCell"/>
</dbReference>
<evidence type="ECO:0000256" key="8">
    <source>
        <dbReference type="ARBA" id="ARBA00022824"/>
    </source>
</evidence>
<accession>A0A8M1KFW0</accession>
<keyword evidence="9 12" id="KW-1133">Transmembrane helix</keyword>
<dbReference type="AlphaFoldDB" id="A0A8M1KFW0"/>
<dbReference type="GeneID" id="122132085"/>
<evidence type="ECO:0000313" key="14">
    <source>
        <dbReference type="Proteomes" id="UP000515152"/>
    </source>
</evidence>
<comment type="pathway">
    <text evidence="2">Carbohydrate biosynthesis; gluconeogenesis.</text>
</comment>
<dbReference type="KEGG" id="char:122132085"/>
<dbReference type="EC" id="3.1.3.9" evidence="4"/>
<dbReference type="GO" id="GO:0051156">
    <property type="term" value="P:glucose 6-phosphate metabolic process"/>
    <property type="evidence" value="ECO:0007669"/>
    <property type="project" value="TreeGrafter"/>
</dbReference>
<dbReference type="GO" id="GO:0004346">
    <property type="term" value="F:glucose-6-phosphatase activity"/>
    <property type="evidence" value="ECO:0007669"/>
    <property type="project" value="UniProtKB-EC"/>
</dbReference>
<evidence type="ECO:0000256" key="5">
    <source>
        <dbReference type="ARBA" id="ARBA00022432"/>
    </source>
</evidence>
<sequence length="191" mass="21508">MDAVHAQGIWIAESLQLSTTAYEQTWLFASHMGDPKAAFLLMFPLTYFFNRRTGVAVVWVAAITEWLNLVFKWILFGERPYWWMKESRLFEKNPPQLQQFPSTCETGPGSPSGHVMVTAAVWWVMVSSLASSIHSRTGSKLAAAVPYLFYSLVLVAVGLSRIFILAHFPHQVIGGLLAGKTHHHAREHIQN</sequence>
<feature type="transmembrane region" description="Helical" evidence="12">
    <location>
        <begin position="115"/>
        <end position="135"/>
    </location>
</feature>
<evidence type="ECO:0000259" key="13">
    <source>
        <dbReference type="SMART" id="SM00014"/>
    </source>
</evidence>
<reference evidence="15" key="1">
    <citation type="submission" date="2025-08" db="UniProtKB">
        <authorList>
            <consortium name="RefSeq"/>
        </authorList>
    </citation>
    <scope>IDENTIFICATION</scope>
</reference>
<keyword evidence="8" id="KW-0256">Endoplasmic reticulum</keyword>
<evidence type="ECO:0000313" key="15">
    <source>
        <dbReference type="RefSeq" id="XP_042562787.1"/>
    </source>
</evidence>
<evidence type="ECO:0000256" key="1">
    <source>
        <dbReference type="ARBA" id="ARBA00004477"/>
    </source>
</evidence>
<dbReference type="SMART" id="SM00014">
    <property type="entry name" value="acidPPc"/>
    <property type="match status" value="1"/>
</dbReference>
<gene>
    <name evidence="15" type="primary">LOC122132085</name>
</gene>
<evidence type="ECO:0000256" key="3">
    <source>
        <dbReference type="ARBA" id="ARBA00009266"/>
    </source>
</evidence>
<protein>
    <recommendedName>
        <fullName evidence="11">Glucose-6-phosphatase 3</fullName>
        <ecNumber evidence="4">3.1.3.9</ecNumber>
    </recommendedName>
</protein>
<organism evidence="14 15">
    <name type="scientific">Clupea harengus</name>
    <name type="common">Atlantic herring</name>
    <dbReference type="NCBI Taxonomy" id="7950"/>
    <lineage>
        <taxon>Eukaryota</taxon>
        <taxon>Metazoa</taxon>
        <taxon>Chordata</taxon>
        <taxon>Craniata</taxon>
        <taxon>Vertebrata</taxon>
        <taxon>Euteleostomi</taxon>
        <taxon>Actinopterygii</taxon>
        <taxon>Neopterygii</taxon>
        <taxon>Teleostei</taxon>
        <taxon>Clupei</taxon>
        <taxon>Clupeiformes</taxon>
        <taxon>Clupeoidei</taxon>
        <taxon>Clupeidae</taxon>
        <taxon>Clupea</taxon>
    </lineage>
</organism>
<keyword evidence="5" id="KW-0312">Gluconeogenesis</keyword>
<evidence type="ECO:0000256" key="6">
    <source>
        <dbReference type="ARBA" id="ARBA00022692"/>
    </source>
</evidence>
<comment type="subcellular location">
    <subcellularLocation>
        <location evidence="1">Endoplasmic reticulum membrane</location>
        <topology evidence="1">Multi-pass membrane protein</topology>
    </subcellularLocation>
</comment>
<keyword evidence="7" id="KW-0378">Hydrolase</keyword>
<dbReference type="Pfam" id="PF01569">
    <property type="entry name" value="PAP2"/>
    <property type="match status" value="1"/>
</dbReference>
<keyword evidence="14" id="KW-1185">Reference proteome</keyword>
<evidence type="ECO:0000256" key="9">
    <source>
        <dbReference type="ARBA" id="ARBA00022989"/>
    </source>
</evidence>
<comment type="similarity">
    <text evidence="3">Belongs to the glucose-6-phosphatase family.</text>
</comment>
<dbReference type="OrthoDB" id="6416209at2759"/>
<feature type="transmembrane region" description="Helical" evidence="12">
    <location>
        <begin position="56"/>
        <end position="76"/>
    </location>
</feature>
<dbReference type="RefSeq" id="XP_042562787.1">
    <property type="nucleotide sequence ID" value="XM_042706853.1"/>
</dbReference>
<evidence type="ECO:0000256" key="7">
    <source>
        <dbReference type="ARBA" id="ARBA00022801"/>
    </source>
</evidence>
<proteinExistence type="inferred from homology"/>
<keyword evidence="6 12" id="KW-0812">Transmembrane</keyword>
<feature type="domain" description="Phosphatidic acid phosphatase type 2/haloperoxidase" evidence="13">
    <location>
        <begin position="53"/>
        <end position="187"/>
    </location>
</feature>
<evidence type="ECO:0000256" key="12">
    <source>
        <dbReference type="SAM" id="Phobius"/>
    </source>
</evidence>
<evidence type="ECO:0000256" key="11">
    <source>
        <dbReference type="ARBA" id="ARBA00039337"/>
    </source>
</evidence>
<evidence type="ECO:0000256" key="10">
    <source>
        <dbReference type="ARBA" id="ARBA00023136"/>
    </source>
</evidence>
<evidence type="ECO:0000256" key="4">
    <source>
        <dbReference type="ARBA" id="ARBA00012634"/>
    </source>
</evidence>
<dbReference type="InterPro" id="IPR000326">
    <property type="entry name" value="PAP2/HPO"/>
</dbReference>
<feature type="transmembrane region" description="Helical" evidence="12">
    <location>
        <begin position="147"/>
        <end position="168"/>
    </location>
</feature>
<feature type="non-terminal residue" evidence="15">
    <location>
        <position position="191"/>
    </location>
</feature>
<dbReference type="FunFam" id="1.20.144.10:FF:000018">
    <property type="entry name" value="Glucose-6-phosphatase"/>
    <property type="match status" value="1"/>
</dbReference>
<keyword evidence="10 12" id="KW-0472">Membrane</keyword>
<dbReference type="PANTHER" id="PTHR12591">
    <property type="entry name" value="GLUCOSE-6-PHOSPHATASE"/>
    <property type="match status" value="1"/>
</dbReference>
<evidence type="ECO:0000256" key="2">
    <source>
        <dbReference type="ARBA" id="ARBA00004742"/>
    </source>
</evidence>
<name>A0A8M1KFW0_CLUHA</name>
<dbReference type="Proteomes" id="UP000515152">
    <property type="component" value="Unplaced"/>
</dbReference>